<dbReference type="InterPro" id="IPR010080">
    <property type="entry name" value="Thioester_reductase-like_dom"/>
</dbReference>
<keyword evidence="2" id="KW-0597">Phosphoprotein</keyword>
<evidence type="ECO:0000259" key="7">
    <source>
        <dbReference type="PROSITE" id="PS52004"/>
    </source>
</evidence>
<dbReference type="Pfam" id="PF22621">
    <property type="entry name" value="CurL-like_PKS_C"/>
    <property type="match status" value="1"/>
</dbReference>
<dbReference type="AlphaFoldDB" id="A0A401W159"/>
<name>A0A401W159_STREY</name>
<dbReference type="InterPro" id="IPR036291">
    <property type="entry name" value="NAD(P)-bd_dom_sf"/>
</dbReference>
<dbReference type="NCBIfam" id="TIGR01746">
    <property type="entry name" value="Thioester-redct"/>
    <property type="match status" value="1"/>
</dbReference>
<dbReference type="PROSITE" id="PS00606">
    <property type="entry name" value="KS3_1"/>
    <property type="match status" value="1"/>
</dbReference>
<dbReference type="SMART" id="SM00825">
    <property type="entry name" value="PKS_KS"/>
    <property type="match status" value="1"/>
</dbReference>
<evidence type="ECO:0000256" key="4">
    <source>
        <dbReference type="ARBA" id="ARBA00023315"/>
    </source>
</evidence>
<dbReference type="Gene3D" id="3.40.50.720">
    <property type="entry name" value="NAD(P)-binding Rossmann-like Domain"/>
    <property type="match status" value="1"/>
</dbReference>
<dbReference type="InterPro" id="IPR020841">
    <property type="entry name" value="PKS_Beta-ketoAc_synthase_dom"/>
</dbReference>
<sequence length="1155" mass="121616">MNSETAVAVVGVGCRFPEAATPEEFWSNLDKGVVSLRDIPAEDLRRCGVSPEAAAAPDFVTRSGWIADPELFAAEFFGLTPVEAELIDPQQRLFLEACRDGLERAGHLPNGEHGPQVGVFAGASNSTYNTLLQYARARTEGPAAFDDLATQLGGGIDFMAPRVSYKLGLRGPSLAVQTACSSSLTAVHYAVLSLLSEECDIALAGGSGLSYPSVGYRYQPGGVLSEDGFCRAFDIRSTGTGAGSGIGVVVLRRLADALADGDPVLAVIGGSAVGNDGARRPGFTAPSPDGLASVVAAALTVAGTDPADLRYAEAHGSGTPLGDQVELRGLIDGLRAAGARASDRNHCALGTVKANIGHAGSAAGIAGLIKAIHVVRTGHLVPHPMFEHARDPGVLADSPFRVPTELERCTDAGRRVLVNSMGLGGANASVVLAPPPEPVRPAAPVRPVVRLQLSARTRTELDALSRDLADEIDQDRAAPGDIAHTLRVGRQVFAERRVVTAAPDRLAAALRLPRPPAARTVRAGTRRPVLAVTADGEHAEAIRTALLAALGSRTEQHTGVPDALPADAYLIVVGEGESGPGRYVIPAADGADPGDRIAAALADAWLHGVPVDARAFDDGSGRRVTLPTYPYTRRRCSALDDSVFDVPGAARQEPARPSAPADRPAGLEGELVALWEQLFGTGGIGPHDTFGALGGTSLLGLRMTLEVQERYGILLNLHRTGGSQATVARVAEAIRGASDRTETEGADGGTDGASTEAAGASRDAALVDADLALELPPRAPRDTPPGTDVLLTGATGFVGAFLLHELLQDPGHRDSRVYCLVRADDEDHGRRRLREAAARFRLPEPDPERVHVVPGDLRDVAEVCETYRDGELARRTGHVVHCGAHVVFTEPYEVLRPANTLATYHLLGWMRRHGITDISYISTLAACGQALGSEGRLLERREQPLDPEAGGYGISKWVSERLLDKAERDGMRVRVFRPGLIGGDTTTGACNDLDMLWRLVAACLAVGAHPADDMPLPVAPIDLVARAVVQLGREPGSAGRAYHLVGAEATTFAALFAELGALGAPTRPVPVAEWARLAGRRALETGDPVLSTMALYETHDLDTPRVDVEARLWGEWLRERGLDPRLDGGRALQALRHLAGHPTFADLLTDVTEGA</sequence>
<dbReference type="CDD" id="cd00833">
    <property type="entry name" value="PKS"/>
    <property type="match status" value="1"/>
</dbReference>
<dbReference type="InterPro" id="IPR013120">
    <property type="entry name" value="FAR_NAD-bd"/>
</dbReference>
<dbReference type="GO" id="GO:0006633">
    <property type="term" value="P:fatty acid biosynthetic process"/>
    <property type="evidence" value="ECO:0007669"/>
    <property type="project" value="InterPro"/>
</dbReference>
<dbReference type="GO" id="GO:0005886">
    <property type="term" value="C:plasma membrane"/>
    <property type="evidence" value="ECO:0007669"/>
    <property type="project" value="TreeGrafter"/>
</dbReference>
<keyword evidence="4" id="KW-0012">Acyltransferase</keyword>
<dbReference type="PANTHER" id="PTHR43775:SF37">
    <property type="entry name" value="SI:DKEY-61P9.11"/>
    <property type="match status" value="1"/>
</dbReference>
<comment type="caution">
    <text evidence="8">The sequence shown here is derived from an EMBL/GenBank/DDBJ whole genome shotgun (WGS) entry which is preliminary data.</text>
</comment>
<evidence type="ECO:0000313" key="8">
    <source>
        <dbReference type="EMBL" id="GCD43022.1"/>
    </source>
</evidence>
<proteinExistence type="predicted"/>
<dbReference type="Pfam" id="PF02801">
    <property type="entry name" value="Ketoacyl-synt_C"/>
    <property type="match status" value="1"/>
</dbReference>
<dbReference type="GO" id="GO:0004312">
    <property type="term" value="F:fatty acid synthase activity"/>
    <property type="evidence" value="ECO:0007669"/>
    <property type="project" value="TreeGrafter"/>
</dbReference>
<dbReference type="InterPro" id="IPR036736">
    <property type="entry name" value="ACP-like_sf"/>
</dbReference>
<keyword evidence="3" id="KW-0808">Transferase</keyword>
<dbReference type="SUPFAM" id="SSF51735">
    <property type="entry name" value="NAD(P)-binding Rossmann-fold domains"/>
    <property type="match status" value="1"/>
</dbReference>
<dbReference type="SUPFAM" id="SSF53901">
    <property type="entry name" value="Thiolase-like"/>
    <property type="match status" value="1"/>
</dbReference>
<feature type="domain" description="Carrier" evidence="6">
    <location>
        <begin position="662"/>
        <end position="738"/>
    </location>
</feature>
<dbReference type="PROSITE" id="PS50075">
    <property type="entry name" value="CARRIER"/>
    <property type="match status" value="1"/>
</dbReference>
<dbReference type="EMBL" id="BHZD01000001">
    <property type="protein sequence ID" value="GCD43022.1"/>
    <property type="molecule type" value="Genomic_DNA"/>
</dbReference>
<dbReference type="Proteomes" id="UP000286746">
    <property type="component" value="Unassembled WGS sequence"/>
</dbReference>
<evidence type="ECO:0000256" key="2">
    <source>
        <dbReference type="ARBA" id="ARBA00022553"/>
    </source>
</evidence>
<evidence type="ECO:0000256" key="3">
    <source>
        <dbReference type="ARBA" id="ARBA00022679"/>
    </source>
</evidence>
<dbReference type="Pfam" id="PF07993">
    <property type="entry name" value="NAD_binding_4"/>
    <property type="match status" value="1"/>
</dbReference>
<keyword evidence="9" id="KW-1185">Reference proteome</keyword>
<dbReference type="InterPro" id="IPR050091">
    <property type="entry name" value="PKS_NRPS_Biosynth_Enz"/>
</dbReference>
<dbReference type="Gene3D" id="3.40.47.10">
    <property type="match status" value="1"/>
</dbReference>
<evidence type="ECO:0000256" key="5">
    <source>
        <dbReference type="SAM" id="MobiDB-lite"/>
    </source>
</evidence>
<protein>
    <submittedName>
        <fullName evidence="8">Hybrid non-ribosomal peptide synthetase/type I polyketide synthase</fullName>
    </submittedName>
</protein>
<dbReference type="PROSITE" id="PS52004">
    <property type="entry name" value="KS3_2"/>
    <property type="match status" value="1"/>
</dbReference>
<dbReference type="Gene3D" id="1.10.1240.100">
    <property type="match status" value="1"/>
</dbReference>
<organism evidence="8 9">
    <name type="scientific">Streptomyces paromomycinus</name>
    <name type="common">Streptomyces rimosus subsp. paromomycinus</name>
    <dbReference type="NCBI Taxonomy" id="92743"/>
    <lineage>
        <taxon>Bacteria</taxon>
        <taxon>Bacillati</taxon>
        <taxon>Actinomycetota</taxon>
        <taxon>Actinomycetes</taxon>
        <taxon>Kitasatosporales</taxon>
        <taxon>Streptomycetaceae</taxon>
        <taxon>Streptomyces</taxon>
    </lineage>
</organism>
<gene>
    <name evidence="8" type="ORF">GKJPGBOP_02698</name>
</gene>
<evidence type="ECO:0000256" key="1">
    <source>
        <dbReference type="ARBA" id="ARBA00022450"/>
    </source>
</evidence>
<keyword evidence="1" id="KW-0596">Phosphopantetheine</keyword>
<dbReference type="InterPro" id="IPR029058">
    <property type="entry name" value="AB_hydrolase_fold"/>
</dbReference>
<dbReference type="GO" id="GO:0004315">
    <property type="term" value="F:3-oxoacyl-[acyl-carrier-protein] synthase activity"/>
    <property type="evidence" value="ECO:0007669"/>
    <property type="project" value="InterPro"/>
</dbReference>
<dbReference type="GO" id="GO:0005737">
    <property type="term" value="C:cytoplasm"/>
    <property type="evidence" value="ECO:0007669"/>
    <property type="project" value="TreeGrafter"/>
</dbReference>
<reference evidence="8 9" key="1">
    <citation type="submission" date="2018-11" db="EMBL/GenBank/DDBJ databases">
        <title>Whole genome sequence of Streptomyces paromomycinus NBRC 15454(T).</title>
        <authorList>
            <person name="Komaki H."/>
            <person name="Tamura T."/>
        </authorList>
    </citation>
    <scope>NUCLEOTIDE SEQUENCE [LARGE SCALE GENOMIC DNA]</scope>
    <source>
        <strain evidence="8 9">NBRC 15454</strain>
    </source>
</reference>
<evidence type="ECO:0000259" key="6">
    <source>
        <dbReference type="PROSITE" id="PS50075"/>
    </source>
</evidence>
<dbReference type="InterPro" id="IPR009081">
    <property type="entry name" value="PP-bd_ACP"/>
</dbReference>
<evidence type="ECO:0000313" key="9">
    <source>
        <dbReference type="Proteomes" id="UP000286746"/>
    </source>
</evidence>
<dbReference type="InterPro" id="IPR018201">
    <property type="entry name" value="Ketoacyl_synth_AS"/>
</dbReference>
<feature type="region of interest" description="Disordered" evidence="5">
    <location>
        <begin position="736"/>
        <end position="761"/>
    </location>
</feature>
<dbReference type="InterPro" id="IPR014030">
    <property type="entry name" value="Ketoacyl_synth_N"/>
</dbReference>
<feature type="domain" description="Ketosynthase family 3 (KS3)" evidence="7">
    <location>
        <begin position="4"/>
        <end position="434"/>
    </location>
</feature>
<dbReference type="PANTHER" id="PTHR43775">
    <property type="entry name" value="FATTY ACID SYNTHASE"/>
    <property type="match status" value="1"/>
</dbReference>
<dbReference type="Pfam" id="PF00109">
    <property type="entry name" value="ketoacyl-synt"/>
    <property type="match status" value="1"/>
</dbReference>
<feature type="compositionally biased region" description="Low complexity" evidence="5">
    <location>
        <begin position="752"/>
        <end position="761"/>
    </location>
</feature>
<accession>A0A401W159</accession>
<dbReference type="GO" id="GO:0071770">
    <property type="term" value="P:DIM/DIP cell wall layer assembly"/>
    <property type="evidence" value="ECO:0007669"/>
    <property type="project" value="TreeGrafter"/>
</dbReference>
<dbReference type="RefSeq" id="WP_125054257.1">
    <property type="nucleotide sequence ID" value="NZ_BHZD01000001.1"/>
</dbReference>
<dbReference type="InterPro" id="IPR016039">
    <property type="entry name" value="Thiolase-like"/>
</dbReference>
<dbReference type="InterPro" id="IPR014031">
    <property type="entry name" value="Ketoacyl_synth_C"/>
</dbReference>
<dbReference type="Gene3D" id="3.40.50.1820">
    <property type="entry name" value="alpha/beta hydrolase"/>
    <property type="match status" value="1"/>
</dbReference>
<dbReference type="SUPFAM" id="SSF47336">
    <property type="entry name" value="ACP-like"/>
    <property type="match status" value="1"/>
</dbReference>